<evidence type="ECO:0000313" key="1">
    <source>
        <dbReference type="EnsemblPlants" id="MELO3C028911.2.1"/>
    </source>
</evidence>
<proteinExistence type="predicted"/>
<dbReference type="EnsemblPlants" id="MELO3C028911.2.1">
    <property type="protein sequence ID" value="MELO3C028911.2.1"/>
    <property type="gene ID" value="MELO3C028911.2"/>
</dbReference>
<dbReference type="Gramene" id="MELO3C028911.2.1">
    <property type="protein sequence ID" value="MELO3C028911.2.1"/>
    <property type="gene ID" value="MELO3C028911.2"/>
</dbReference>
<protein>
    <recommendedName>
        <fullName evidence="2">Retrotransposon protein</fullName>
    </recommendedName>
</protein>
<evidence type="ECO:0008006" key="2">
    <source>
        <dbReference type="Google" id="ProtNLM"/>
    </source>
</evidence>
<reference evidence="1" key="1">
    <citation type="submission" date="2023-03" db="UniProtKB">
        <authorList>
            <consortium name="EnsemblPlants"/>
        </authorList>
    </citation>
    <scope>IDENTIFICATION</scope>
</reference>
<dbReference type="AlphaFoldDB" id="A0A9I9E555"/>
<name>A0A9I9E555_CUCME</name>
<organism evidence="1">
    <name type="scientific">Cucumis melo</name>
    <name type="common">Muskmelon</name>
    <dbReference type="NCBI Taxonomy" id="3656"/>
    <lineage>
        <taxon>Eukaryota</taxon>
        <taxon>Viridiplantae</taxon>
        <taxon>Streptophyta</taxon>
        <taxon>Embryophyta</taxon>
        <taxon>Tracheophyta</taxon>
        <taxon>Spermatophyta</taxon>
        <taxon>Magnoliopsida</taxon>
        <taxon>eudicotyledons</taxon>
        <taxon>Gunneridae</taxon>
        <taxon>Pentapetalae</taxon>
        <taxon>rosids</taxon>
        <taxon>fabids</taxon>
        <taxon>Cucurbitales</taxon>
        <taxon>Cucurbitaceae</taxon>
        <taxon>Benincaseae</taxon>
        <taxon>Cucumis</taxon>
    </lineage>
</organism>
<accession>A0A9I9E555</accession>
<sequence length="62" mass="7151">MAEKLPGCQARATTVIDCIIKTLKRTFQTMIEMWGPACNGFGWNNETKCIITKKELFNNWVR</sequence>